<protein>
    <submittedName>
        <fullName evidence="3">Outer membrane beta-barrel protein</fullName>
    </submittedName>
</protein>
<sequence length="770" mass="87425">MKYSILLVLLLIVSLNASAQMFSGRVLDDQKIPVQYATVALLSVADSSLISGTVTDEQGIFKIEVSESKPYLLAVSYVGYKRSIQRLMPSIIGDIVIIPDDRMLDEVVVTQHLPLYRLDNGGLTTKVENTILSKAGTAMNVAELLPGVLKRPDGTLEVLGKGTPLIYINNREVRHLDELDRLSAENIKQVELITNPGAEYGAAVGAVLKLKTVGKKIDGFGIGFRSVADYSYKIGNNDQLNVEYRQNGLDLFGTFQYRLQHLKETGETVQMTDVDTLWKQRTHSTDLGKNISYFGQFGFNYEINKNHSFGATYELTSAPRDKMSNDNRTEVYADHELYDVWNTNAFSIEKTYPTHHSNFYYHGDINSLEIDLNADVLVGKNKEEENIKELSLNYDDLYMTTFSETSNKLYAGKLVWAYPLFKGRISGGSEYSYIHRISDFSGFGNQILGTSDKIRERNLAFFLNCTWSLGGIDASAGLRYEDVKSDFYENSIYQSDESKHYRNLFPSLSLKGSVGKVHWGLGYHIQVARPYYEQLKNEIHYGNRFTYLGGTPNLQPTYIHTAEMRAAYRDLQLSVGYNRYNDDILFSIEQATSDPKITLIKFRNVEHRDEMTASLVYSPGIGCWRPEWVASVQSQWFNIGYLDGTKNMNGITVGIRWNNSFQLPMGYIFRLNGTYTGKGVYQNSFTRPVSCFGVSIYKSFFNGRLDCTVEGNDLFHTVRDATTQYDNKVKIYRETQRNTQEVKLTVHYKFNLQKSKYKGTGAGLDEQQRL</sequence>
<evidence type="ECO:0000313" key="3">
    <source>
        <dbReference type="EMBL" id="UYU69361.1"/>
    </source>
</evidence>
<dbReference type="RefSeq" id="WP_229098131.1">
    <property type="nucleotide sequence ID" value="NZ_CP072242.1"/>
</dbReference>
<dbReference type="Proteomes" id="UP001156216">
    <property type="component" value="Chromosome"/>
</dbReference>
<feature type="chain" id="PRO_5041392902" evidence="1">
    <location>
        <begin position="20"/>
        <end position="770"/>
    </location>
</feature>
<reference evidence="3" key="1">
    <citation type="submission" date="2021-06" db="EMBL/GenBank/DDBJ databases">
        <title>Interrogation of the integrated mobile genetic elements in gut-associated Bacteroides with a consensus prediction approach.</title>
        <authorList>
            <person name="Campbell D.E."/>
            <person name="Leigh J.R."/>
            <person name="Kim T."/>
            <person name="England W."/>
            <person name="Whitaker R.J."/>
            <person name="Degnan P.H."/>
        </authorList>
    </citation>
    <scope>NUCLEOTIDE SEQUENCE</scope>
    <source>
        <strain evidence="3">VPI-BTDOT2</strain>
    </source>
</reference>
<name>A0AA46U6X8_BACT4</name>
<organism evidence="3 4">
    <name type="scientific">Bacteroides thetaiotaomicron</name>
    <dbReference type="NCBI Taxonomy" id="818"/>
    <lineage>
        <taxon>Bacteria</taxon>
        <taxon>Pseudomonadati</taxon>
        <taxon>Bacteroidota</taxon>
        <taxon>Bacteroidia</taxon>
        <taxon>Bacteroidales</taxon>
        <taxon>Bacteroidaceae</taxon>
        <taxon>Bacteroides</taxon>
    </lineage>
</organism>
<evidence type="ECO:0000259" key="2">
    <source>
        <dbReference type="Pfam" id="PF14905"/>
    </source>
</evidence>
<evidence type="ECO:0000313" key="4">
    <source>
        <dbReference type="Proteomes" id="UP001156216"/>
    </source>
</evidence>
<proteinExistence type="predicted"/>
<dbReference type="InterPro" id="IPR008969">
    <property type="entry name" value="CarboxyPept-like_regulatory"/>
</dbReference>
<dbReference type="EMBL" id="CP083681">
    <property type="protein sequence ID" value="UYU69361.1"/>
    <property type="molecule type" value="Genomic_DNA"/>
</dbReference>
<dbReference type="SUPFAM" id="SSF56935">
    <property type="entry name" value="Porins"/>
    <property type="match status" value="1"/>
</dbReference>
<feature type="domain" description="Outer membrane protein beta-barrel" evidence="2">
    <location>
        <begin position="369"/>
        <end position="748"/>
    </location>
</feature>
<evidence type="ECO:0000256" key="1">
    <source>
        <dbReference type="SAM" id="SignalP"/>
    </source>
</evidence>
<dbReference type="AlphaFoldDB" id="A0AA46U6X8"/>
<dbReference type="Pfam" id="PF14905">
    <property type="entry name" value="OMP_b-brl_3"/>
    <property type="match status" value="1"/>
</dbReference>
<keyword evidence="1" id="KW-0732">Signal</keyword>
<dbReference type="InterPro" id="IPR041700">
    <property type="entry name" value="OMP_b-brl_3"/>
</dbReference>
<accession>A0AA46U6X8</accession>
<dbReference type="SUPFAM" id="SSF49464">
    <property type="entry name" value="Carboxypeptidase regulatory domain-like"/>
    <property type="match status" value="1"/>
</dbReference>
<dbReference type="Pfam" id="PF13620">
    <property type="entry name" value="CarboxypepD_reg"/>
    <property type="match status" value="1"/>
</dbReference>
<gene>
    <name evidence="3" type="ORF">KQP59_13685</name>
</gene>
<feature type="signal peptide" evidence="1">
    <location>
        <begin position="1"/>
        <end position="19"/>
    </location>
</feature>